<proteinExistence type="inferred from homology"/>
<dbReference type="EMBL" id="JASNWA010000006">
    <property type="protein sequence ID" value="KAK3175005.1"/>
    <property type="molecule type" value="Genomic_DNA"/>
</dbReference>
<evidence type="ECO:0000256" key="4">
    <source>
        <dbReference type="ARBA" id="ARBA00022946"/>
    </source>
</evidence>
<dbReference type="SUPFAM" id="SSF56112">
    <property type="entry name" value="Protein kinase-like (PK-like)"/>
    <property type="match status" value="1"/>
</dbReference>
<keyword evidence="4" id="KW-0809">Transit peptide</keyword>
<evidence type="ECO:0000256" key="5">
    <source>
        <dbReference type="ARBA" id="ARBA00023128"/>
    </source>
</evidence>
<dbReference type="InterPro" id="IPR002575">
    <property type="entry name" value="Aminoglycoside_PTrfase"/>
</dbReference>
<dbReference type="Pfam" id="PF01636">
    <property type="entry name" value="APH"/>
    <property type="match status" value="1"/>
</dbReference>
<name>A0AAE0DMK7_9LECA</name>
<keyword evidence="10" id="KW-1185">Reference proteome</keyword>
<feature type="domain" description="Aminoglycoside phosphotransferase" evidence="8">
    <location>
        <begin position="105"/>
        <end position="163"/>
    </location>
</feature>
<dbReference type="InterPro" id="IPR011009">
    <property type="entry name" value="Kinase-like_dom_sf"/>
</dbReference>
<evidence type="ECO:0000259" key="8">
    <source>
        <dbReference type="Pfam" id="PF01636"/>
    </source>
</evidence>
<dbReference type="AlphaFoldDB" id="A0AAE0DMK7"/>
<comment type="subcellular location">
    <subcellularLocation>
        <location evidence="1">Mitochondrion</location>
    </subcellularLocation>
</comment>
<feature type="compositionally biased region" description="Basic and acidic residues" evidence="7">
    <location>
        <begin position="178"/>
        <end position="197"/>
    </location>
</feature>
<evidence type="ECO:0000256" key="7">
    <source>
        <dbReference type="SAM" id="MobiDB-lite"/>
    </source>
</evidence>
<sequence>MEHVAGVRLHERWPTMNGQQHMLCVKALSIMISEMAAIAFPGYGSLYFSDAPMDPNLKLDFADGPDLPCYCSGLNDAGVTRIPKTMVHADERLPYQGSIEEHIRLLSISREVIGRLIDNPVIQNAASPTLLHADLHKRNIYVSDDDPTLVTGLIDWQSTSVEPAFVYASETPDFAALPDHDPLADDGRETPAGEREIDEDKKYKDALRCSQTFDVCMKGFVPKLRAARALDDTLLRPFRYCHTSWRDSAAAVRQELIEVSKNWKELGLAGSCPYLPSEEELAEHKKQYEDFENVQKLKLWLIRVLDTNSDGWVPADAWEWSKMAHRDAFEKWMQTARDAERIGDNEMTEEKARRMWPFDER</sequence>
<dbReference type="Proteomes" id="UP001276659">
    <property type="component" value="Unassembled WGS sequence"/>
</dbReference>
<feature type="region of interest" description="Disordered" evidence="7">
    <location>
        <begin position="177"/>
        <end position="197"/>
    </location>
</feature>
<evidence type="ECO:0000256" key="2">
    <source>
        <dbReference type="ARBA" id="ARBA00005543"/>
    </source>
</evidence>
<evidence type="ECO:0000256" key="6">
    <source>
        <dbReference type="ARBA" id="ARBA00031849"/>
    </source>
</evidence>
<dbReference type="PANTHER" id="PTHR36091:SF1">
    <property type="entry name" value="ALTERED INHERITANCE OF MITOCHONDRIA PROTEIN 9, MITOCHONDRIAL"/>
    <property type="match status" value="1"/>
</dbReference>
<dbReference type="Gene3D" id="3.90.1200.10">
    <property type="match status" value="1"/>
</dbReference>
<accession>A0AAE0DMK7</accession>
<comment type="caution">
    <text evidence="9">The sequence shown here is derived from an EMBL/GenBank/DDBJ whole genome shotgun (WGS) entry which is preliminary data.</text>
</comment>
<reference evidence="9" key="1">
    <citation type="submission" date="2022-11" db="EMBL/GenBank/DDBJ databases">
        <title>Chromosomal genome sequence assembly and mating type (MAT) locus characterization of the leprose asexual lichenized fungus Lepraria neglecta (Nyl.) Erichsen.</title>
        <authorList>
            <person name="Allen J.L."/>
            <person name="Pfeffer B."/>
        </authorList>
    </citation>
    <scope>NUCLEOTIDE SEQUENCE</scope>
    <source>
        <strain evidence="9">Allen 5258</strain>
    </source>
</reference>
<dbReference type="InterPro" id="IPR051035">
    <property type="entry name" value="Mito_inheritance_9"/>
</dbReference>
<keyword evidence="5" id="KW-0496">Mitochondrion</keyword>
<evidence type="ECO:0000313" key="10">
    <source>
        <dbReference type="Proteomes" id="UP001276659"/>
    </source>
</evidence>
<dbReference type="PANTHER" id="PTHR36091">
    <property type="entry name" value="ALTERED INHERITANCE OF MITOCHONDRIA PROTEIN 9, MITOCHONDRIAL"/>
    <property type="match status" value="1"/>
</dbReference>
<organism evidence="9 10">
    <name type="scientific">Lepraria neglecta</name>
    <dbReference type="NCBI Taxonomy" id="209136"/>
    <lineage>
        <taxon>Eukaryota</taxon>
        <taxon>Fungi</taxon>
        <taxon>Dikarya</taxon>
        <taxon>Ascomycota</taxon>
        <taxon>Pezizomycotina</taxon>
        <taxon>Lecanoromycetes</taxon>
        <taxon>OSLEUM clade</taxon>
        <taxon>Lecanoromycetidae</taxon>
        <taxon>Lecanorales</taxon>
        <taxon>Lecanorineae</taxon>
        <taxon>Stereocaulaceae</taxon>
        <taxon>Lepraria</taxon>
    </lineage>
</organism>
<protein>
    <recommendedName>
        <fullName evidence="3">Altered inheritance of mitochondria protein 9, mitochondrial</fullName>
    </recommendedName>
    <alternativeName>
        <fullName evidence="6">Found in mitochondrial proteome protein 29</fullName>
    </alternativeName>
</protein>
<evidence type="ECO:0000256" key="1">
    <source>
        <dbReference type="ARBA" id="ARBA00004173"/>
    </source>
</evidence>
<gene>
    <name evidence="9" type="ORF">OEA41_002251</name>
</gene>
<dbReference type="GO" id="GO:0005739">
    <property type="term" value="C:mitochondrion"/>
    <property type="evidence" value="ECO:0007669"/>
    <property type="project" value="UniProtKB-SubCell"/>
</dbReference>
<evidence type="ECO:0000256" key="3">
    <source>
        <dbReference type="ARBA" id="ARBA00016197"/>
    </source>
</evidence>
<comment type="similarity">
    <text evidence="2">Belongs to the AIM9 family.</text>
</comment>
<evidence type="ECO:0000313" key="9">
    <source>
        <dbReference type="EMBL" id="KAK3175005.1"/>
    </source>
</evidence>